<dbReference type="SUPFAM" id="SSF53649">
    <property type="entry name" value="Alkaline phosphatase-like"/>
    <property type="match status" value="1"/>
</dbReference>
<dbReference type="EMBL" id="RQPJ01000003">
    <property type="protein sequence ID" value="RTE53746.1"/>
    <property type="molecule type" value="Genomic_DNA"/>
</dbReference>
<dbReference type="Proteomes" id="UP000267585">
    <property type="component" value="Unassembled WGS sequence"/>
</dbReference>
<evidence type="ECO:0000313" key="1">
    <source>
        <dbReference type="EMBL" id="RTE53746.1"/>
    </source>
</evidence>
<dbReference type="AlphaFoldDB" id="A0A3S0AMV1"/>
<sequence>MAYWQLGNYDDTNAQWAVRKGPWKLIGNVREPTGKGKKMDLEKLFLVNLDKDISEKNNLAKSNPKK</sequence>
<dbReference type="InterPro" id="IPR017850">
    <property type="entry name" value="Alkaline_phosphatase_core_sf"/>
</dbReference>
<protein>
    <submittedName>
        <fullName evidence="1">Uncharacterized protein</fullName>
    </submittedName>
</protein>
<accession>A0A3S0AMV1</accession>
<dbReference type="OrthoDB" id="10002062at2"/>
<gene>
    <name evidence="1" type="ORF">EHW67_07345</name>
</gene>
<keyword evidence="2" id="KW-1185">Reference proteome</keyword>
<name>A0A3S0AMV1_9FLAO</name>
<dbReference type="Gene3D" id="3.30.1120.10">
    <property type="match status" value="1"/>
</dbReference>
<evidence type="ECO:0000313" key="2">
    <source>
        <dbReference type="Proteomes" id="UP000267585"/>
    </source>
</evidence>
<organism evidence="1 2">
    <name type="scientific">Arenibacter aquaticus</name>
    <dbReference type="NCBI Taxonomy" id="2489054"/>
    <lineage>
        <taxon>Bacteria</taxon>
        <taxon>Pseudomonadati</taxon>
        <taxon>Bacteroidota</taxon>
        <taxon>Flavobacteriia</taxon>
        <taxon>Flavobacteriales</taxon>
        <taxon>Flavobacteriaceae</taxon>
        <taxon>Arenibacter</taxon>
    </lineage>
</organism>
<proteinExistence type="predicted"/>
<comment type="caution">
    <text evidence="1">The sequence shown here is derived from an EMBL/GenBank/DDBJ whole genome shotgun (WGS) entry which is preliminary data.</text>
</comment>
<reference evidence="1 2" key="1">
    <citation type="submission" date="2018-11" db="EMBL/GenBank/DDBJ databases">
        <title>Arenibacter aquaticus sp.nov., a marine bacterium isolated from surface seawater in the South China Sea.</title>
        <authorList>
            <person name="Guo J."/>
            <person name="Sun J."/>
        </authorList>
    </citation>
    <scope>NUCLEOTIDE SEQUENCE [LARGE SCALE GENOMIC DNA]</scope>
    <source>
        <strain evidence="1 2">GUO666</strain>
    </source>
</reference>
<dbReference type="RefSeq" id="WP_126161734.1">
    <property type="nucleotide sequence ID" value="NZ_RQPJ01000003.1"/>
</dbReference>